<feature type="domain" description="Fumarylacetoacetase-like C-terminal" evidence="5">
    <location>
        <begin position="72"/>
        <end position="278"/>
    </location>
</feature>
<comment type="caution">
    <text evidence="6">The sequence shown here is derived from an EMBL/GenBank/DDBJ whole genome shotgun (WGS) entry which is preliminary data.</text>
</comment>
<evidence type="ECO:0000256" key="3">
    <source>
        <dbReference type="ARBA" id="ARBA00022723"/>
    </source>
</evidence>
<dbReference type="GO" id="GO:0019752">
    <property type="term" value="P:carboxylic acid metabolic process"/>
    <property type="evidence" value="ECO:0007669"/>
    <property type="project" value="UniProtKB-ARBA"/>
</dbReference>
<dbReference type="Proteomes" id="UP000270342">
    <property type="component" value="Unassembled WGS sequence"/>
</dbReference>
<proteinExistence type="inferred from homology"/>
<keyword evidence="7" id="KW-1185">Reference proteome</keyword>
<organism evidence="6 7">
    <name type="scientific">Pararobbsia silviterrae</name>
    <dbReference type="NCBI Taxonomy" id="1792498"/>
    <lineage>
        <taxon>Bacteria</taxon>
        <taxon>Pseudomonadati</taxon>
        <taxon>Pseudomonadota</taxon>
        <taxon>Betaproteobacteria</taxon>
        <taxon>Burkholderiales</taxon>
        <taxon>Burkholderiaceae</taxon>
        <taxon>Pararobbsia</taxon>
    </lineage>
</organism>
<protein>
    <submittedName>
        <fullName evidence="6">FAA hydrolase family protein</fullName>
    </submittedName>
</protein>
<evidence type="ECO:0000259" key="5">
    <source>
        <dbReference type="Pfam" id="PF01557"/>
    </source>
</evidence>
<dbReference type="InterPro" id="IPR036663">
    <property type="entry name" value="Fumarylacetoacetase_C_sf"/>
</dbReference>
<dbReference type="PANTHER" id="PTHR42796:SF4">
    <property type="entry name" value="FUMARYLACETOACETATE HYDROLASE DOMAIN-CONTAINING PROTEIN 2A"/>
    <property type="match status" value="1"/>
</dbReference>
<evidence type="ECO:0000256" key="2">
    <source>
        <dbReference type="ARBA" id="ARBA00010211"/>
    </source>
</evidence>
<dbReference type="InterPro" id="IPR011234">
    <property type="entry name" value="Fumarylacetoacetase-like_C"/>
</dbReference>
<dbReference type="GO" id="GO:0046872">
    <property type="term" value="F:metal ion binding"/>
    <property type="evidence" value="ECO:0007669"/>
    <property type="project" value="UniProtKB-KW"/>
</dbReference>
<dbReference type="EMBL" id="RBZU01000001">
    <property type="protein sequence ID" value="RKP59284.1"/>
    <property type="molecule type" value="Genomic_DNA"/>
</dbReference>
<reference evidence="6 7" key="1">
    <citation type="submission" date="2018-10" db="EMBL/GenBank/DDBJ databases">
        <title>Robbsia sp. DHC34, isolated from soil.</title>
        <authorList>
            <person name="Gao Z.-H."/>
            <person name="Qiu L.-H."/>
        </authorList>
    </citation>
    <scope>NUCLEOTIDE SEQUENCE [LARGE SCALE GENOMIC DNA]</scope>
    <source>
        <strain evidence="6 7">DHC34</strain>
    </source>
</reference>
<dbReference type="InterPro" id="IPR051121">
    <property type="entry name" value="FAH"/>
</dbReference>
<gene>
    <name evidence="6" type="ORF">D7S86_05220</name>
</gene>
<keyword evidence="4 6" id="KW-0378">Hydrolase</keyword>
<dbReference type="AlphaFoldDB" id="A0A494Y9H4"/>
<dbReference type="RefSeq" id="WP_121084023.1">
    <property type="nucleotide sequence ID" value="NZ_RBZU01000001.1"/>
</dbReference>
<sequence length="284" mass="30489">MKLVRFGPVGMERPGMIDEQGRLRDLSAVVGDIEGRTIGPEALDRLRALDVSGLPVIDDAVRLGVPVANVGKIVAIGLNYTDHAKEAGRPIPEEPVVFMKATTSLCGAYDDTIKPRQSIKLDWEVELGIVIGTLARSVSESQALSHVAGYCLVNDVSERHFQNERGGTWDKGKSFDTFCPVGPWLVTPDEIGDPQNLAMRLDVNGKRMQTGSTANMIFACATLIRYVSEVMTLMPGDILITGTPPGVGLGMKPPVFLHVGDVVTLGIDGLGEQRQTIVADTRGA</sequence>
<dbReference type="GO" id="GO:0016853">
    <property type="term" value="F:isomerase activity"/>
    <property type="evidence" value="ECO:0007669"/>
    <property type="project" value="UniProtKB-ARBA"/>
</dbReference>
<dbReference type="PANTHER" id="PTHR42796">
    <property type="entry name" value="FUMARYLACETOACETATE HYDROLASE DOMAIN-CONTAINING PROTEIN 2A-RELATED"/>
    <property type="match status" value="1"/>
</dbReference>
<dbReference type="SUPFAM" id="SSF56529">
    <property type="entry name" value="FAH"/>
    <property type="match status" value="1"/>
</dbReference>
<keyword evidence="3" id="KW-0479">Metal-binding</keyword>
<evidence type="ECO:0000256" key="4">
    <source>
        <dbReference type="ARBA" id="ARBA00022801"/>
    </source>
</evidence>
<comment type="similarity">
    <text evidence="2">Belongs to the FAH family.</text>
</comment>
<dbReference type="FunFam" id="3.90.850.10:FF:000002">
    <property type="entry name" value="2-hydroxyhepta-2,4-diene-1,7-dioate isomerase"/>
    <property type="match status" value="1"/>
</dbReference>
<dbReference type="OrthoDB" id="9805307at2"/>
<evidence type="ECO:0000256" key="1">
    <source>
        <dbReference type="ARBA" id="ARBA00001946"/>
    </source>
</evidence>
<accession>A0A494Y9H4</accession>
<evidence type="ECO:0000313" key="7">
    <source>
        <dbReference type="Proteomes" id="UP000270342"/>
    </source>
</evidence>
<name>A0A494Y9H4_9BURK</name>
<dbReference type="GO" id="GO:0016787">
    <property type="term" value="F:hydrolase activity"/>
    <property type="evidence" value="ECO:0007669"/>
    <property type="project" value="UniProtKB-KW"/>
</dbReference>
<evidence type="ECO:0000313" key="6">
    <source>
        <dbReference type="EMBL" id="RKP59284.1"/>
    </source>
</evidence>
<dbReference type="Gene3D" id="3.90.850.10">
    <property type="entry name" value="Fumarylacetoacetase-like, C-terminal domain"/>
    <property type="match status" value="1"/>
</dbReference>
<comment type="cofactor">
    <cofactor evidence="1">
        <name>Mg(2+)</name>
        <dbReference type="ChEBI" id="CHEBI:18420"/>
    </cofactor>
</comment>
<dbReference type="Pfam" id="PF01557">
    <property type="entry name" value="FAA_hydrolase"/>
    <property type="match status" value="1"/>
</dbReference>